<reference evidence="1" key="1">
    <citation type="submission" date="2021-01" db="EMBL/GenBank/DDBJ databases">
        <authorList>
            <person name="Sun Q."/>
        </authorList>
    </citation>
    <scope>NUCLEOTIDE SEQUENCE</scope>
    <source>
        <strain evidence="1">YIM B02566</strain>
    </source>
</reference>
<sequence>MGYSFNFGVIWARIDVFLLGLALGLALALAALAIGTVLGLAAAFAAEAGGVRRKLVAVYVSLFRNTPLLVIVLFVYFGLPQWGLRFGKLESFILALAVYSGAYLTEVFRAGLSGVPKGVIDAGRAMGLKRLPLLWRIVLPIMLRNCLPALGTTFISLFKDTSLAAVIAVPELTYEARKLNAETFRVAEAWATASVLYLATCLLIAAALRFAERRFPKF</sequence>
<accession>A0ACC5R979</accession>
<name>A0ACC5R979_9HYPH</name>
<dbReference type="Proteomes" id="UP000616151">
    <property type="component" value="Unassembled WGS sequence"/>
</dbReference>
<gene>
    <name evidence="1" type="ORF">JHL16_21470</name>
</gene>
<evidence type="ECO:0000313" key="2">
    <source>
        <dbReference type="Proteomes" id="UP000616151"/>
    </source>
</evidence>
<proteinExistence type="predicted"/>
<keyword evidence="2" id="KW-1185">Reference proteome</keyword>
<organism evidence="1 2">
    <name type="scientific">Taklimakanibacter albus</name>
    <dbReference type="NCBI Taxonomy" id="2800327"/>
    <lineage>
        <taxon>Bacteria</taxon>
        <taxon>Pseudomonadati</taxon>
        <taxon>Pseudomonadota</taxon>
        <taxon>Alphaproteobacteria</taxon>
        <taxon>Hyphomicrobiales</taxon>
        <taxon>Aestuariivirgaceae</taxon>
        <taxon>Taklimakanibacter</taxon>
    </lineage>
</organism>
<protein>
    <submittedName>
        <fullName evidence="1">Amino acid ABC transporter permease</fullName>
    </submittedName>
</protein>
<dbReference type="EMBL" id="JAENHL010000007">
    <property type="protein sequence ID" value="MBK1868943.1"/>
    <property type="molecule type" value="Genomic_DNA"/>
</dbReference>
<evidence type="ECO:0000313" key="1">
    <source>
        <dbReference type="EMBL" id="MBK1868943.1"/>
    </source>
</evidence>
<comment type="caution">
    <text evidence="1">The sequence shown here is derived from an EMBL/GenBank/DDBJ whole genome shotgun (WGS) entry which is preliminary data.</text>
</comment>